<gene>
    <name evidence="9" type="primary">phoU</name>
    <name evidence="9" type="ORF">U732_3051</name>
</gene>
<sequence>MSRKSFDTELLELQNQLSNMTLAVSEQIKDTMDALIKQDVNLAKDVIKKDDIIDDFENDIGDKCVTLIATRQPLATDLRTIFTISKIVTDLERIADHAVDISKITLKLCDEEYIKELRDISKMGVLVSKMIEGSIKAYLNKSEEKALEICRMDDQVDKLYNNVFSELLMIMTKKPEVIEQATRLLFVCKFLERIGDHTTNICEWTIYLLSGKKIDLNE</sequence>
<dbReference type="AlphaFoldDB" id="A0A0C1RB09"/>
<name>A0A0C1RB09_9CLOT</name>
<evidence type="ECO:0000256" key="7">
    <source>
        <dbReference type="PIRNR" id="PIRNR003107"/>
    </source>
</evidence>
<dbReference type="GO" id="GO:0030643">
    <property type="term" value="P:intracellular phosphate ion homeostasis"/>
    <property type="evidence" value="ECO:0007669"/>
    <property type="project" value="InterPro"/>
</dbReference>
<dbReference type="GO" id="GO:0005737">
    <property type="term" value="C:cytoplasm"/>
    <property type="evidence" value="ECO:0007669"/>
    <property type="project" value="UniProtKB-SubCell"/>
</dbReference>
<comment type="similarity">
    <text evidence="2 7">Belongs to the PhoU family.</text>
</comment>
<comment type="caution">
    <text evidence="9">The sequence shown here is derived from an EMBL/GenBank/DDBJ whole genome shotgun (WGS) entry which is preliminary data.</text>
</comment>
<evidence type="ECO:0000256" key="1">
    <source>
        <dbReference type="ARBA" id="ARBA00004496"/>
    </source>
</evidence>
<dbReference type="InterPro" id="IPR038078">
    <property type="entry name" value="PhoU-like_sf"/>
</dbReference>
<comment type="subcellular location">
    <subcellularLocation>
        <location evidence="1 7">Cytoplasm</location>
    </subcellularLocation>
</comment>
<evidence type="ECO:0000313" key="10">
    <source>
        <dbReference type="Proteomes" id="UP000031366"/>
    </source>
</evidence>
<dbReference type="OrthoDB" id="9814256at2"/>
<dbReference type="PANTHER" id="PTHR42930">
    <property type="entry name" value="PHOSPHATE-SPECIFIC TRANSPORT SYSTEM ACCESSORY PROTEIN PHOU"/>
    <property type="match status" value="1"/>
</dbReference>
<dbReference type="FunFam" id="1.20.58.220:FF:000004">
    <property type="entry name" value="Phosphate-specific transport system accessory protein PhoU"/>
    <property type="match status" value="1"/>
</dbReference>
<dbReference type="GO" id="GO:0006817">
    <property type="term" value="P:phosphate ion transport"/>
    <property type="evidence" value="ECO:0007669"/>
    <property type="project" value="UniProtKB-KW"/>
</dbReference>
<evidence type="ECO:0000313" key="9">
    <source>
        <dbReference type="EMBL" id="KIE47601.1"/>
    </source>
</evidence>
<evidence type="ECO:0000256" key="5">
    <source>
        <dbReference type="ARBA" id="ARBA00022490"/>
    </source>
</evidence>
<evidence type="ECO:0000256" key="2">
    <source>
        <dbReference type="ARBA" id="ARBA00008107"/>
    </source>
</evidence>
<accession>A0A0C1RB09</accession>
<evidence type="ECO:0000256" key="6">
    <source>
        <dbReference type="ARBA" id="ARBA00022592"/>
    </source>
</evidence>
<dbReference type="STRING" id="29341.RSJ17_08950"/>
<keyword evidence="5 7" id="KW-0963">Cytoplasm</keyword>
<keyword evidence="4 7" id="KW-0813">Transport</keyword>
<dbReference type="EMBL" id="AYSO01000014">
    <property type="protein sequence ID" value="KIE47601.1"/>
    <property type="molecule type" value="Genomic_DNA"/>
</dbReference>
<dbReference type="Gene3D" id="1.20.58.220">
    <property type="entry name" value="Phosphate transport system protein phou homolog 2, domain 2"/>
    <property type="match status" value="2"/>
</dbReference>
<dbReference type="InterPro" id="IPR028366">
    <property type="entry name" value="PhoU"/>
</dbReference>
<evidence type="ECO:0000256" key="3">
    <source>
        <dbReference type="ARBA" id="ARBA00011738"/>
    </source>
</evidence>
<dbReference type="InterPro" id="IPR026022">
    <property type="entry name" value="PhoU_dom"/>
</dbReference>
<dbReference type="PIRSF" id="PIRSF003107">
    <property type="entry name" value="PhoU"/>
    <property type="match status" value="1"/>
</dbReference>
<evidence type="ECO:0000259" key="8">
    <source>
        <dbReference type="Pfam" id="PF01895"/>
    </source>
</evidence>
<keyword evidence="10" id="KW-1185">Reference proteome</keyword>
<dbReference type="SUPFAM" id="SSF109755">
    <property type="entry name" value="PhoU-like"/>
    <property type="match status" value="1"/>
</dbReference>
<feature type="domain" description="PhoU" evidence="8">
    <location>
        <begin position="18"/>
        <end position="104"/>
    </location>
</feature>
<protein>
    <recommendedName>
        <fullName evidence="7">Phosphate-specific transport system accessory protein PhoU</fullName>
    </recommendedName>
</protein>
<feature type="domain" description="PhoU" evidence="8">
    <location>
        <begin position="120"/>
        <end position="205"/>
    </location>
</feature>
<organism evidence="9 10">
    <name type="scientific">Clostridium argentinense CDC 2741</name>
    <dbReference type="NCBI Taxonomy" id="1418104"/>
    <lineage>
        <taxon>Bacteria</taxon>
        <taxon>Bacillati</taxon>
        <taxon>Bacillota</taxon>
        <taxon>Clostridia</taxon>
        <taxon>Eubacteriales</taxon>
        <taxon>Clostridiaceae</taxon>
        <taxon>Clostridium</taxon>
    </lineage>
</organism>
<dbReference type="NCBIfam" id="TIGR02135">
    <property type="entry name" value="phoU_full"/>
    <property type="match status" value="1"/>
</dbReference>
<dbReference type="Proteomes" id="UP000031366">
    <property type="component" value="Unassembled WGS sequence"/>
</dbReference>
<dbReference type="PANTHER" id="PTHR42930:SF3">
    <property type="entry name" value="PHOSPHATE-SPECIFIC TRANSPORT SYSTEM ACCESSORY PROTEIN PHOU"/>
    <property type="match status" value="1"/>
</dbReference>
<evidence type="ECO:0000256" key="4">
    <source>
        <dbReference type="ARBA" id="ARBA00022448"/>
    </source>
</evidence>
<dbReference type="Pfam" id="PF01895">
    <property type="entry name" value="PhoU"/>
    <property type="match status" value="2"/>
</dbReference>
<reference evidence="9 10" key="1">
    <citation type="journal article" date="2015" name="Infect. Genet. Evol.">
        <title>Genomic sequences of six botulinum neurotoxin-producing strains representing three clostridial species illustrate the mobility and diversity of botulinum neurotoxin genes.</title>
        <authorList>
            <person name="Smith T.J."/>
            <person name="Hill K.K."/>
            <person name="Xie G."/>
            <person name="Foley B.T."/>
            <person name="Williamson C.H."/>
            <person name="Foster J.T."/>
            <person name="Johnson S.L."/>
            <person name="Chertkov O."/>
            <person name="Teshima H."/>
            <person name="Gibbons H.S."/>
            <person name="Johnsky L.A."/>
            <person name="Karavis M.A."/>
            <person name="Smith L.A."/>
        </authorList>
    </citation>
    <scope>NUCLEOTIDE SEQUENCE [LARGE SCALE GENOMIC DNA]</scope>
    <source>
        <strain evidence="9 10">CDC 2741</strain>
    </source>
</reference>
<dbReference type="GO" id="GO:0045936">
    <property type="term" value="P:negative regulation of phosphate metabolic process"/>
    <property type="evidence" value="ECO:0007669"/>
    <property type="project" value="InterPro"/>
</dbReference>
<dbReference type="RefSeq" id="WP_039631467.1">
    <property type="nucleotide sequence ID" value="NZ_AYSO01000014.1"/>
</dbReference>
<proteinExistence type="inferred from homology"/>
<comment type="function">
    <text evidence="7">Plays a role in the regulation of phosphate uptake.</text>
</comment>
<keyword evidence="6 7" id="KW-0592">Phosphate transport</keyword>
<comment type="subunit">
    <text evidence="3 7">Homodimer.</text>
</comment>